<evidence type="ECO:0000256" key="5">
    <source>
        <dbReference type="ARBA" id="ARBA00023204"/>
    </source>
</evidence>
<evidence type="ECO:0000256" key="4">
    <source>
        <dbReference type="ARBA" id="ARBA00023172"/>
    </source>
</evidence>
<reference evidence="7" key="2">
    <citation type="journal article" date="2021" name="PeerJ">
        <title>Extensive microbial diversity within the chicken gut microbiome revealed by metagenomics and culture.</title>
        <authorList>
            <person name="Gilroy R."/>
            <person name="Ravi A."/>
            <person name="Getino M."/>
            <person name="Pursley I."/>
            <person name="Horton D.L."/>
            <person name="Alikhan N.F."/>
            <person name="Baker D."/>
            <person name="Gharbi K."/>
            <person name="Hall N."/>
            <person name="Watson M."/>
            <person name="Adriaenssens E.M."/>
            <person name="Foster-Nyarko E."/>
            <person name="Jarju S."/>
            <person name="Secka A."/>
            <person name="Antonio M."/>
            <person name="Oren A."/>
            <person name="Chaudhuri R.R."/>
            <person name="La Ragione R."/>
            <person name="Hildebrand F."/>
            <person name="Pallen M.J."/>
        </authorList>
    </citation>
    <scope>NUCLEOTIDE SEQUENCE</scope>
    <source>
        <strain evidence="7">ChiGjej1B1-24693</strain>
    </source>
</reference>
<dbReference type="EMBL" id="DVLP01000323">
    <property type="protein sequence ID" value="HIT76103.1"/>
    <property type="molecule type" value="Genomic_DNA"/>
</dbReference>
<name>A0A9D1GYE8_9ACTN</name>
<evidence type="ECO:0000256" key="2">
    <source>
        <dbReference type="ARBA" id="ARBA00022763"/>
    </source>
</evidence>
<dbReference type="Pfam" id="PF14520">
    <property type="entry name" value="HHH_5"/>
    <property type="match status" value="1"/>
</dbReference>
<dbReference type="Proteomes" id="UP000886842">
    <property type="component" value="Unassembled WGS sequence"/>
</dbReference>
<evidence type="ECO:0000256" key="3">
    <source>
        <dbReference type="ARBA" id="ARBA00023125"/>
    </source>
</evidence>
<dbReference type="Gene3D" id="1.10.8.10">
    <property type="entry name" value="DNA helicase RuvA subunit, C-terminal domain"/>
    <property type="match status" value="1"/>
</dbReference>
<dbReference type="NCBIfam" id="TIGR00084">
    <property type="entry name" value="ruvA"/>
    <property type="match status" value="1"/>
</dbReference>
<dbReference type="SUPFAM" id="SSF47781">
    <property type="entry name" value="RuvA domain 2-like"/>
    <property type="match status" value="1"/>
</dbReference>
<keyword evidence="3" id="KW-0238">DNA-binding</keyword>
<comment type="caution">
    <text evidence="7">The sequence shown here is derived from an EMBL/GenBank/DDBJ whole genome shotgun (WGS) entry which is preliminary data.</text>
</comment>
<feature type="non-terminal residue" evidence="7">
    <location>
        <position position="1"/>
    </location>
</feature>
<evidence type="ECO:0000313" key="8">
    <source>
        <dbReference type="Proteomes" id="UP000886842"/>
    </source>
</evidence>
<dbReference type="InterPro" id="IPR012340">
    <property type="entry name" value="NA-bd_OB-fold"/>
</dbReference>
<dbReference type="InterPro" id="IPR003583">
    <property type="entry name" value="Hlx-hairpin-Hlx_DNA-bd_motif"/>
</dbReference>
<feature type="domain" description="Helix-hairpin-helix DNA-binding motif class 1" evidence="6">
    <location>
        <begin position="44"/>
        <end position="63"/>
    </location>
</feature>
<gene>
    <name evidence="7" type="ORF">IAA98_10990</name>
</gene>
<dbReference type="Gene3D" id="1.10.150.20">
    <property type="entry name" value="5' to 3' exonuclease, C-terminal subdomain"/>
    <property type="match status" value="1"/>
</dbReference>
<feature type="domain" description="Helix-hairpin-helix DNA-binding motif class 1" evidence="6">
    <location>
        <begin position="79"/>
        <end position="98"/>
    </location>
</feature>
<dbReference type="Pfam" id="PF07499">
    <property type="entry name" value="RuvA_C"/>
    <property type="match status" value="1"/>
</dbReference>
<evidence type="ECO:0000313" key="7">
    <source>
        <dbReference type="EMBL" id="HIT76103.1"/>
    </source>
</evidence>
<keyword evidence="4" id="KW-0233">DNA recombination</keyword>
<dbReference type="GO" id="GO:0006310">
    <property type="term" value="P:DNA recombination"/>
    <property type="evidence" value="ECO:0007669"/>
    <property type="project" value="UniProtKB-KW"/>
</dbReference>
<keyword evidence="1" id="KW-0963">Cytoplasm</keyword>
<proteinExistence type="inferred from homology"/>
<keyword evidence="5" id="KW-0234">DNA repair</keyword>
<organism evidence="7 8">
    <name type="scientific">Candidatus Avipropionibacterium avicola</name>
    <dbReference type="NCBI Taxonomy" id="2840701"/>
    <lineage>
        <taxon>Bacteria</taxon>
        <taxon>Bacillati</taxon>
        <taxon>Actinomycetota</taxon>
        <taxon>Actinomycetes</taxon>
        <taxon>Propionibacteriales</taxon>
        <taxon>Propionibacteriaceae</taxon>
        <taxon>Propionibacteriaceae incertae sedis</taxon>
        <taxon>Candidatus Avipropionibacterium</taxon>
    </lineage>
</organism>
<dbReference type="InterPro" id="IPR011114">
    <property type="entry name" value="RuvA_C"/>
</dbReference>
<dbReference type="InterPro" id="IPR000085">
    <property type="entry name" value="RuvA"/>
</dbReference>
<dbReference type="SMART" id="SM00278">
    <property type="entry name" value="HhH1"/>
    <property type="match status" value="2"/>
</dbReference>
<evidence type="ECO:0000259" key="6">
    <source>
        <dbReference type="SMART" id="SM00278"/>
    </source>
</evidence>
<dbReference type="SUPFAM" id="SSF46929">
    <property type="entry name" value="DNA helicase RuvA subunit, C-terminal domain"/>
    <property type="match status" value="1"/>
</dbReference>
<reference evidence="7" key="1">
    <citation type="submission" date="2020-10" db="EMBL/GenBank/DDBJ databases">
        <authorList>
            <person name="Gilroy R."/>
        </authorList>
    </citation>
    <scope>NUCLEOTIDE SEQUENCE</scope>
    <source>
        <strain evidence="7">ChiGjej1B1-24693</strain>
    </source>
</reference>
<dbReference type="AlphaFoldDB" id="A0A9D1GYE8"/>
<dbReference type="Gene3D" id="2.40.50.140">
    <property type="entry name" value="Nucleic acid-binding proteins"/>
    <property type="match status" value="1"/>
</dbReference>
<dbReference type="InterPro" id="IPR010994">
    <property type="entry name" value="RuvA_2-like"/>
</dbReference>
<dbReference type="GO" id="GO:0005524">
    <property type="term" value="F:ATP binding"/>
    <property type="evidence" value="ECO:0007669"/>
    <property type="project" value="InterPro"/>
</dbReference>
<dbReference type="HAMAP" id="MF_00031">
    <property type="entry name" value="DNA_HJ_migration_RuvA"/>
    <property type="match status" value="1"/>
</dbReference>
<sequence length="174" mass="18222">QVGPRTSAALRLGATATLSTSLVVREESLTLYGFDDDAARDLFELLLTANGVGPKLAQAALAVHEPDVLRSAIANGEHTVLTAVPGIGRKGAEKICLELRDKVQRLGAISAPTAGEQTTPDEMWRGQVSEGLQGLGWSAKDAVGACDRVAPLVEEDPQISIAALMRAALQSLAR</sequence>
<keyword evidence="2" id="KW-0227">DNA damage</keyword>
<dbReference type="GO" id="GO:0006281">
    <property type="term" value="P:DNA repair"/>
    <property type="evidence" value="ECO:0007669"/>
    <property type="project" value="UniProtKB-KW"/>
</dbReference>
<dbReference type="GO" id="GO:0003677">
    <property type="term" value="F:DNA binding"/>
    <property type="evidence" value="ECO:0007669"/>
    <property type="project" value="UniProtKB-KW"/>
</dbReference>
<protein>
    <submittedName>
        <fullName evidence="7">Holliday junction branch migration protein RuvA</fullName>
    </submittedName>
</protein>
<dbReference type="GO" id="GO:0009379">
    <property type="term" value="C:Holliday junction helicase complex"/>
    <property type="evidence" value="ECO:0007669"/>
    <property type="project" value="InterPro"/>
</dbReference>
<dbReference type="InterPro" id="IPR036267">
    <property type="entry name" value="RuvA_C_sf"/>
</dbReference>
<evidence type="ECO:0000256" key="1">
    <source>
        <dbReference type="ARBA" id="ARBA00022490"/>
    </source>
</evidence>
<accession>A0A9D1GYE8</accession>
<dbReference type="GO" id="GO:0009378">
    <property type="term" value="F:four-way junction helicase activity"/>
    <property type="evidence" value="ECO:0007669"/>
    <property type="project" value="InterPro"/>
</dbReference>